<reference evidence="5" key="1">
    <citation type="submission" date="2015-07" db="EMBL/GenBank/DDBJ databases">
        <title>Near-Complete Genome Sequence of the Cellulolytic Bacterium Bacteroides (Pseudobacteroides) cellulosolvens ATCC 35603.</title>
        <authorList>
            <person name="Dassa B."/>
            <person name="Utturkar S.M."/>
            <person name="Klingeman D.M."/>
            <person name="Hurt R.A."/>
            <person name="Keller M."/>
            <person name="Xu J."/>
            <person name="Reddy Y.H.K."/>
            <person name="Borovok I."/>
            <person name="Grinberg I.R."/>
            <person name="Lamed R."/>
            <person name="Zhivin O."/>
            <person name="Bayer E.A."/>
            <person name="Brown S.D."/>
        </authorList>
    </citation>
    <scope>NUCLEOTIDE SEQUENCE [LARGE SCALE GENOMIC DNA]</scope>
    <source>
        <strain evidence="5">DSM 2933</strain>
    </source>
</reference>
<dbReference type="InterPro" id="IPR036751">
    <property type="entry name" value="SpoVG_sf"/>
</dbReference>
<sequence>MNIKTEIRKTFDNKGRLMAIANLIIEDCFVIKNIRLIVGKKGLFVSMPSNKIGDKYIETCHPICQEARKKIEGSVIEAYKSSIS</sequence>
<dbReference type="Proteomes" id="UP000036923">
    <property type="component" value="Unassembled WGS sequence"/>
</dbReference>
<dbReference type="Gene3D" id="3.30.1120.40">
    <property type="entry name" value="Stage V sporulation protein G"/>
    <property type="match status" value="1"/>
</dbReference>
<dbReference type="GO" id="GO:0030435">
    <property type="term" value="P:sporulation resulting in formation of a cellular spore"/>
    <property type="evidence" value="ECO:0007669"/>
    <property type="project" value="InterPro"/>
</dbReference>
<name>A0A0L6JVQ5_9FIRM</name>
<dbReference type="Pfam" id="PF04026">
    <property type="entry name" value="SpoVG"/>
    <property type="match status" value="1"/>
</dbReference>
<gene>
    <name evidence="4" type="ORF">Bccel_4791</name>
</gene>
<dbReference type="OrthoDB" id="9796286at2"/>
<dbReference type="RefSeq" id="WP_036935446.1">
    <property type="nucleotide sequence ID" value="NZ_JQKC01000001.1"/>
</dbReference>
<dbReference type="STRING" id="398512.Bccel_4791"/>
<proteinExistence type="predicted"/>
<organism evidence="4 5">
    <name type="scientific">Pseudobacteroides cellulosolvens ATCC 35603 = DSM 2933</name>
    <dbReference type="NCBI Taxonomy" id="398512"/>
    <lineage>
        <taxon>Bacteria</taxon>
        <taxon>Bacillati</taxon>
        <taxon>Bacillota</taxon>
        <taxon>Clostridia</taxon>
        <taxon>Eubacteriales</taxon>
        <taxon>Oscillospiraceae</taxon>
        <taxon>Pseudobacteroides</taxon>
    </lineage>
</organism>
<evidence type="ECO:0000313" key="4">
    <source>
        <dbReference type="EMBL" id="KNY29517.1"/>
    </source>
</evidence>
<dbReference type="PANTHER" id="PTHR38429:SF1">
    <property type="entry name" value="SEPTATION PROTEIN SPOVG-RELATED"/>
    <property type="match status" value="1"/>
</dbReference>
<dbReference type="eggNOG" id="COG2088">
    <property type="taxonomic scope" value="Bacteria"/>
</dbReference>
<protein>
    <submittedName>
        <fullName evidence="4">SpoVG family protein</fullName>
    </submittedName>
</protein>
<dbReference type="SUPFAM" id="SSF160537">
    <property type="entry name" value="SpoVG-like"/>
    <property type="match status" value="1"/>
</dbReference>
<evidence type="ECO:0000256" key="2">
    <source>
        <dbReference type="ARBA" id="ARBA00023210"/>
    </source>
</evidence>
<evidence type="ECO:0000256" key="1">
    <source>
        <dbReference type="ARBA" id="ARBA00022618"/>
    </source>
</evidence>
<dbReference type="EMBL" id="LGTC01000001">
    <property type="protein sequence ID" value="KNY29517.1"/>
    <property type="molecule type" value="Genomic_DNA"/>
</dbReference>
<dbReference type="GO" id="GO:0000917">
    <property type="term" value="P:division septum assembly"/>
    <property type="evidence" value="ECO:0007669"/>
    <property type="project" value="UniProtKB-KW"/>
</dbReference>
<evidence type="ECO:0000313" key="5">
    <source>
        <dbReference type="Proteomes" id="UP000036923"/>
    </source>
</evidence>
<dbReference type="AlphaFoldDB" id="A0A0L6JVQ5"/>
<keyword evidence="1" id="KW-0132">Cell division</keyword>
<evidence type="ECO:0000256" key="3">
    <source>
        <dbReference type="ARBA" id="ARBA00023306"/>
    </source>
</evidence>
<dbReference type="InterPro" id="IPR007170">
    <property type="entry name" value="SpoVG"/>
</dbReference>
<accession>A0A0L6JVQ5</accession>
<keyword evidence="2" id="KW-0717">Septation</keyword>
<keyword evidence="3" id="KW-0131">Cell cycle</keyword>
<dbReference type="PANTHER" id="PTHR38429">
    <property type="entry name" value="SEPTATION PROTEIN SPOVG-RELATED"/>
    <property type="match status" value="1"/>
</dbReference>
<comment type="caution">
    <text evidence="4">The sequence shown here is derived from an EMBL/GenBank/DDBJ whole genome shotgun (WGS) entry which is preliminary data.</text>
</comment>
<keyword evidence="5" id="KW-1185">Reference proteome</keyword>